<dbReference type="GO" id="GO:0005198">
    <property type="term" value="F:structural molecule activity"/>
    <property type="evidence" value="ECO:0007669"/>
    <property type="project" value="InterPro"/>
</dbReference>
<dbReference type="Proteomes" id="UP000189627">
    <property type="component" value="Chromosome 1"/>
</dbReference>
<evidence type="ECO:0000313" key="3">
    <source>
        <dbReference type="Proteomes" id="UP000189627"/>
    </source>
</evidence>
<evidence type="ECO:0000313" key="2">
    <source>
        <dbReference type="EMBL" id="AQV94760.1"/>
    </source>
</evidence>
<dbReference type="EMBL" id="CP017757">
    <property type="protein sequence ID" value="AQV94760.1"/>
    <property type="molecule type" value="Genomic_DNA"/>
</dbReference>
<name>A0A1U9UQ69_CUPNE</name>
<gene>
    <name evidence="2" type="ORF">BJN34_12805</name>
</gene>
<dbReference type="Pfam" id="PF05136">
    <property type="entry name" value="Phage_portal_2"/>
    <property type="match status" value="1"/>
</dbReference>
<evidence type="ECO:0000256" key="1">
    <source>
        <dbReference type="SAM" id="MobiDB-lite"/>
    </source>
</evidence>
<dbReference type="NCBIfam" id="TIGR01539">
    <property type="entry name" value="portal_lambda"/>
    <property type="match status" value="1"/>
</dbReference>
<protein>
    <submittedName>
        <fullName evidence="2">Phage portal protein</fullName>
    </submittedName>
</protein>
<sequence length="519" mass="57898">MNLIDQLVAFFDPTAGRRRLFDRAALQAGYEAAKPSRLRKFHRNQASPDQLVRQGAIWLRAQARHLERNHDISRGMLRTLVNNVVGPGGIGVEPQPRRPDGTIHEKYAADLRAAWRDWQKLPEVTQEHHWAKVQRLVAKTWFRDGEAFSQMLRGTVPFLQHGSKVPFSLELFEPDMVPMDYEDPAANIRQGIQRNAWGRRTGYYVYKSFPGENAFLARGSDVKRIPAENMLQVAAIDRIGQLRGVSEFASVITRIEDIKDYEESERVAAKLAARLTAYIKKLSPDGFNPDSIQRDEQGNPIPREIAFDPGTIIDGLQVGEEIGLVDTKRPNPNVLTFRQGQLRAASAGIGASYSSISRDYDGTYSSQRQELVEQWVNYAVLTDEFTGMFVQPVWEAFVAIADLSGVVPRPKDVAPDLADDAMFVGQAMPWIDPMKEALAWQLLVQCGFASEVEVMRKRGVNPYDVLENITKFRKEAADKGLVLASNFASTKGGVPTSADAPPDAPPQGRTRSRAGEQAA</sequence>
<reference evidence="3" key="1">
    <citation type="submission" date="2017-02" db="EMBL/GenBank/DDBJ databases">
        <title>Complete genome sequence of Cupriavidus necator strain NH9, a 3-chlorobenzoate degrader.</title>
        <authorList>
            <person name="Moriuchi R."/>
            <person name="Dohra H."/>
            <person name="Ogawa N."/>
        </authorList>
    </citation>
    <scope>NUCLEOTIDE SEQUENCE [LARGE SCALE GENOMIC DNA]</scope>
    <source>
        <strain evidence="3">NH9</strain>
    </source>
</reference>
<organism evidence="2 3">
    <name type="scientific">Cupriavidus necator</name>
    <name type="common">Alcaligenes eutrophus</name>
    <name type="synonym">Ralstonia eutropha</name>
    <dbReference type="NCBI Taxonomy" id="106590"/>
    <lineage>
        <taxon>Bacteria</taxon>
        <taxon>Pseudomonadati</taxon>
        <taxon>Pseudomonadota</taxon>
        <taxon>Betaproteobacteria</taxon>
        <taxon>Burkholderiales</taxon>
        <taxon>Burkholderiaceae</taxon>
        <taxon>Cupriavidus</taxon>
    </lineage>
</organism>
<proteinExistence type="predicted"/>
<dbReference type="OrthoDB" id="622132at2"/>
<accession>A0A1U9UQ69</accession>
<dbReference type="KEGG" id="cuh:BJN34_12805"/>
<dbReference type="AlphaFoldDB" id="A0A1U9UQ69"/>
<dbReference type="GO" id="GO:0019068">
    <property type="term" value="P:virion assembly"/>
    <property type="evidence" value="ECO:0007669"/>
    <property type="project" value="InterPro"/>
</dbReference>
<feature type="region of interest" description="Disordered" evidence="1">
    <location>
        <begin position="489"/>
        <end position="519"/>
    </location>
</feature>
<dbReference type="RefSeq" id="WP_078196951.1">
    <property type="nucleotide sequence ID" value="NZ_CP017757.2"/>
</dbReference>
<dbReference type="InterPro" id="IPR006429">
    <property type="entry name" value="Phage_lambda_portal"/>
</dbReference>